<gene>
    <name evidence="1" type="ORF">GALL_513130</name>
</gene>
<evidence type="ECO:0000313" key="1">
    <source>
        <dbReference type="EMBL" id="OIQ67111.1"/>
    </source>
</evidence>
<name>A0A1J5PH46_9ZZZZ</name>
<dbReference type="EMBL" id="MLJW01006143">
    <property type="protein sequence ID" value="OIQ67111.1"/>
    <property type="molecule type" value="Genomic_DNA"/>
</dbReference>
<dbReference type="AlphaFoldDB" id="A0A1J5PH46"/>
<sequence>MAPSRKLRCECVLTMRMVLASSSSQRAIGMPIWMISMVVLTAAASESNEQVAAITASGSG</sequence>
<reference evidence="1" key="1">
    <citation type="submission" date="2016-10" db="EMBL/GenBank/DDBJ databases">
        <title>Sequence of Gallionella enrichment culture.</title>
        <authorList>
            <person name="Poehlein A."/>
            <person name="Muehling M."/>
            <person name="Daniel R."/>
        </authorList>
    </citation>
    <scope>NUCLEOTIDE SEQUENCE</scope>
</reference>
<comment type="caution">
    <text evidence="1">The sequence shown here is derived from an EMBL/GenBank/DDBJ whole genome shotgun (WGS) entry which is preliminary data.</text>
</comment>
<proteinExistence type="predicted"/>
<accession>A0A1J5PH46</accession>
<protein>
    <submittedName>
        <fullName evidence="1">Uncharacterized protein</fullName>
    </submittedName>
</protein>
<organism evidence="1">
    <name type="scientific">mine drainage metagenome</name>
    <dbReference type="NCBI Taxonomy" id="410659"/>
    <lineage>
        <taxon>unclassified sequences</taxon>
        <taxon>metagenomes</taxon>
        <taxon>ecological metagenomes</taxon>
    </lineage>
</organism>